<dbReference type="AlphaFoldDB" id="A0AA35G908"/>
<feature type="transmembrane region" description="Helical" evidence="1">
    <location>
        <begin position="47"/>
        <end position="67"/>
    </location>
</feature>
<evidence type="ECO:0000313" key="2">
    <source>
        <dbReference type="EMBL" id="BDG61611.1"/>
    </source>
</evidence>
<keyword evidence="1" id="KW-1133">Transmembrane helix</keyword>
<dbReference type="Pfam" id="PF06961">
    <property type="entry name" value="DUF1294"/>
    <property type="match status" value="1"/>
</dbReference>
<proteinExistence type="predicted"/>
<evidence type="ECO:0008006" key="4">
    <source>
        <dbReference type="Google" id="ProtNLM"/>
    </source>
</evidence>
<organism evidence="2 3">
    <name type="scientific">Caldinitratiruptor microaerophilus</name>
    <dbReference type="NCBI Taxonomy" id="671077"/>
    <lineage>
        <taxon>Bacteria</taxon>
        <taxon>Bacillati</taxon>
        <taxon>Bacillota</taxon>
        <taxon>Clostridia</taxon>
        <taxon>Eubacteriales</taxon>
        <taxon>Symbiobacteriaceae</taxon>
        <taxon>Caldinitratiruptor</taxon>
    </lineage>
</organism>
<sequence length="97" mass="10808">MSPPLRIVPPPYRLGGVVLVFSLAGLVLMAWDKWQARRGGRRVPERVLLAVALAGGTPGVVLGMLLFRHKTRHALFGWGLPALMLLQAWLTGRFLRW</sequence>
<accession>A0AA35G908</accession>
<evidence type="ECO:0000256" key="1">
    <source>
        <dbReference type="SAM" id="Phobius"/>
    </source>
</evidence>
<keyword evidence="1" id="KW-0812">Transmembrane</keyword>
<dbReference type="EMBL" id="AP025628">
    <property type="protein sequence ID" value="BDG61611.1"/>
    <property type="molecule type" value="Genomic_DNA"/>
</dbReference>
<keyword evidence="1" id="KW-0472">Membrane</keyword>
<dbReference type="KEGG" id="cmic:caldi_27010"/>
<dbReference type="RefSeq" id="WP_264842244.1">
    <property type="nucleotide sequence ID" value="NZ_AP025628.1"/>
</dbReference>
<protein>
    <recommendedName>
        <fullName evidence="4">DUF1294 domain-containing protein</fullName>
    </recommendedName>
</protein>
<feature type="transmembrane region" description="Helical" evidence="1">
    <location>
        <begin position="12"/>
        <end position="31"/>
    </location>
</feature>
<evidence type="ECO:0000313" key="3">
    <source>
        <dbReference type="Proteomes" id="UP001163687"/>
    </source>
</evidence>
<feature type="transmembrane region" description="Helical" evidence="1">
    <location>
        <begin position="73"/>
        <end position="92"/>
    </location>
</feature>
<gene>
    <name evidence="2" type="ORF">caldi_27010</name>
</gene>
<dbReference type="Proteomes" id="UP001163687">
    <property type="component" value="Chromosome"/>
</dbReference>
<reference evidence="2" key="1">
    <citation type="submission" date="2022-03" db="EMBL/GenBank/DDBJ databases">
        <title>Complete genome sequence of Caldinitratiruptor microaerophilus.</title>
        <authorList>
            <person name="Mukaiyama R."/>
            <person name="Nishiyama T."/>
            <person name="Ueda K."/>
        </authorList>
    </citation>
    <scope>NUCLEOTIDE SEQUENCE</scope>
    <source>
        <strain evidence="2">JCM 16183</strain>
    </source>
</reference>
<dbReference type="InterPro" id="IPR010718">
    <property type="entry name" value="DUF1294"/>
</dbReference>
<keyword evidence="3" id="KW-1185">Reference proteome</keyword>
<name>A0AA35G908_9FIRM</name>